<dbReference type="RefSeq" id="WP_098195043.1">
    <property type="nucleotide sequence ID" value="NZ_CP023777.1"/>
</dbReference>
<gene>
    <name evidence="9" type="ORF">COR50_16695</name>
</gene>
<evidence type="ECO:0000313" key="10">
    <source>
        <dbReference type="Proteomes" id="UP000220133"/>
    </source>
</evidence>
<dbReference type="Pfam" id="PF03458">
    <property type="entry name" value="Gly_transporter"/>
    <property type="match status" value="2"/>
</dbReference>
<proteinExistence type="inferred from homology"/>
<comment type="subcellular location">
    <subcellularLocation>
        <location evidence="1">Cell membrane</location>
        <topology evidence="1">Multi-pass membrane protein</topology>
    </subcellularLocation>
</comment>
<keyword evidence="4 7" id="KW-0812">Transmembrane</keyword>
<feature type="transmembrane region" description="Helical" evidence="7">
    <location>
        <begin position="37"/>
        <end position="60"/>
    </location>
</feature>
<evidence type="ECO:0000256" key="1">
    <source>
        <dbReference type="ARBA" id="ARBA00004651"/>
    </source>
</evidence>
<keyword evidence="3" id="KW-1003">Cell membrane</keyword>
<name>A0A291QXK6_9BACT</name>
<evidence type="ECO:0000256" key="4">
    <source>
        <dbReference type="ARBA" id="ARBA00022692"/>
    </source>
</evidence>
<evidence type="ECO:0000256" key="5">
    <source>
        <dbReference type="ARBA" id="ARBA00022989"/>
    </source>
</evidence>
<feature type="transmembrane region" description="Helical" evidence="7">
    <location>
        <begin position="183"/>
        <end position="201"/>
    </location>
</feature>
<dbReference type="Proteomes" id="UP000220133">
    <property type="component" value="Chromosome"/>
</dbReference>
<evidence type="ECO:0000313" key="9">
    <source>
        <dbReference type="EMBL" id="ATL48670.1"/>
    </source>
</evidence>
<keyword evidence="6 7" id="KW-0472">Membrane</keyword>
<accession>A0A291QXK6</accession>
<feature type="domain" description="Glycine transporter" evidence="8">
    <location>
        <begin position="13"/>
        <end position="87"/>
    </location>
</feature>
<evidence type="ECO:0000256" key="3">
    <source>
        <dbReference type="ARBA" id="ARBA00022475"/>
    </source>
</evidence>
<organism evidence="9 10">
    <name type="scientific">Chitinophaga caeni</name>
    <dbReference type="NCBI Taxonomy" id="2029983"/>
    <lineage>
        <taxon>Bacteria</taxon>
        <taxon>Pseudomonadati</taxon>
        <taxon>Bacteroidota</taxon>
        <taxon>Chitinophagia</taxon>
        <taxon>Chitinophagales</taxon>
        <taxon>Chitinophagaceae</taxon>
        <taxon>Chitinophaga</taxon>
    </lineage>
</organism>
<dbReference type="PANTHER" id="PTHR30506">
    <property type="entry name" value="INNER MEMBRANE PROTEIN"/>
    <property type="match status" value="1"/>
</dbReference>
<protein>
    <recommendedName>
        <fullName evidence="8">Glycine transporter domain-containing protein</fullName>
    </recommendedName>
</protein>
<evidence type="ECO:0000256" key="2">
    <source>
        <dbReference type="ARBA" id="ARBA00008193"/>
    </source>
</evidence>
<feature type="transmembrane region" description="Helical" evidence="7">
    <location>
        <begin position="96"/>
        <end position="113"/>
    </location>
</feature>
<dbReference type="InterPro" id="IPR005115">
    <property type="entry name" value="Gly_transporter"/>
</dbReference>
<dbReference type="KEGG" id="cbae:COR50_16695"/>
<keyword evidence="10" id="KW-1185">Reference proteome</keyword>
<evidence type="ECO:0000259" key="8">
    <source>
        <dbReference type="Pfam" id="PF03458"/>
    </source>
</evidence>
<evidence type="ECO:0000256" key="7">
    <source>
        <dbReference type="SAM" id="Phobius"/>
    </source>
</evidence>
<feature type="transmembrane region" description="Helical" evidence="7">
    <location>
        <begin position="125"/>
        <end position="144"/>
    </location>
</feature>
<feature type="domain" description="Glycine transporter" evidence="8">
    <location>
        <begin position="99"/>
        <end position="172"/>
    </location>
</feature>
<dbReference type="AlphaFoldDB" id="A0A291QXK6"/>
<reference evidence="9 10" key="1">
    <citation type="submission" date="2017-10" db="EMBL/GenBank/DDBJ databases">
        <title>Paenichitinophaga pekingensis gen. nov., sp. nov., isolated from activated sludge.</title>
        <authorList>
            <person name="Jin D."/>
            <person name="Kong X."/>
            <person name="Deng Y."/>
            <person name="Bai Z."/>
        </authorList>
    </citation>
    <scope>NUCLEOTIDE SEQUENCE [LARGE SCALE GENOMIC DNA]</scope>
    <source>
        <strain evidence="9 10">13</strain>
    </source>
</reference>
<dbReference type="EMBL" id="CP023777">
    <property type="protein sequence ID" value="ATL48670.1"/>
    <property type="molecule type" value="Genomic_DNA"/>
</dbReference>
<feature type="transmembrane region" description="Helical" evidence="7">
    <location>
        <begin position="12"/>
        <end position="31"/>
    </location>
</feature>
<dbReference type="GO" id="GO:0005886">
    <property type="term" value="C:plasma membrane"/>
    <property type="evidence" value="ECO:0007669"/>
    <property type="project" value="UniProtKB-SubCell"/>
</dbReference>
<sequence>MDHSITSRGIFELLNLVGTFAFAVSGVMKAIEKEYDLFGILVLAFVTAIGGGTIRDLLLGISPVAWLNDNRVIYTIFIATATSTVFFSLVSKVQRWLTFFDAIGLAIFTIIGINRGIEKEFNEMICITLGTLTGTFGGVIRDVLSGDKPLLFRKEIYALACIIGGSLYFFARKMGILTHISEVLCIVIIVTIRMLSVRYNISLPIVRQPQQK</sequence>
<dbReference type="PANTHER" id="PTHR30506:SF3">
    <property type="entry name" value="UPF0126 INNER MEMBRANE PROTEIN YADS-RELATED"/>
    <property type="match status" value="1"/>
</dbReference>
<evidence type="ECO:0000256" key="6">
    <source>
        <dbReference type="ARBA" id="ARBA00023136"/>
    </source>
</evidence>
<dbReference type="OrthoDB" id="9791874at2"/>
<feature type="transmembrane region" description="Helical" evidence="7">
    <location>
        <begin position="72"/>
        <end position="90"/>
    </location>
</feature>
<keyword evidence="5 7" id="KW-1133">Transmembrane helix</keyword>
<comment type="similarity">
    <text evidence="2">Belongs to the UPF0126 family.</text>
</comment>